<reference evidence="2 3" key="1">
    <citation type="submission" date="2024-03" db="EMBL/GenBank/DDBJ databases">
        <title>Human intestinal bacterial collection.</title>
        <authorList>
            <person name="Pauvert C."/>
            <person name="Hitch T.C.A."/>
            <person name="Clavel T."/>
        </authorList>
    </citation>
    <scope>NUCLEOTIDE SEQUENCE [LARGE SCALE GENOMIC DNA]</scope>
    <source>
        <strain evidence="2 3">CLA-AP-H29</strain>
    </source>
</reference>
<feature type="domain" description="Cysteine-rich VLP" evidence="1">
    <location>
        <begin position="6"/>
        <end position="45"/>
    </location>
</feature>
<accession>A0ABV1ECK6</accession>
<gene>
    <name evidence="2" type="ORF">WMO64_16520</name>
</gene>
<keyword evidence="3" id="KW-1185">Reference proteome</keyword>
<comment type="caution">
    <text evidence="2">The sequence shown here is derived from an EMBL/GenBank/DDBJ whole genome shotgun (WGS) entry which is preliminary data.</text>
</comment>
<dbReference type="Pfam" id="PF14194">
    <property type="entry name" value="Cys_rich_VLP"/>
    <property type="match status" value="1"/>
</dbReference>
<organism evidence="2 3">
    <name type="scientific">Pseudoflavonifractor intestinihominis</name>
    <dbReference type="NCBI Taxonomy" id="3133171"/>
    <lineage>
        <taxon>Bacteria</taxon>
        <taxon>Bacillati</taxon>
        <taxon>Bacillota</taxon>
        <taxon>Clostridia</taxon>
        <taxon>Eubacteriales</taxon>
        <taxon>Oscillospiraceae</taxon>
        <taxon>Pseudoflavonifractor</taxon>
    </lineage>
</organism>
<evidence type="ECO:0000313" key="2">
    <source>
        <dbReference type="EMBL" id="MEQ2445057.1"/>
    </source>
</evidence>
<sequence length="80" mass="9538">MITKSTPKQSKQINSLIRKRCCNYVDGNCLLLDEGEEHRCVQLISQKRYFLQLFQKRWHGQRTGKDDFIPFRDMMNDNTA</sequence>
<protein>
    <submittedName>
        <fullName evidence="2">Cysteine-rich VLP protein</fullName>
    </submittedName>
</protein>
<evidence type="ECO:0000259" key="1">
    <source>
        <dbReference type="Pfam" id="PF14194"/>
    </source>
</evidence>
<proteinExistence type="predicted"/>
<dbReference type="RefSeq" id="WP_349232689.1">
    <property type="nucleotide sequence ID" value="NZ_JBBMFK010000042.1"/>
</dbReference>
<name>A0ABV1ECK6_9FIRM</name>
<evidence type="ECO:0000313" key="3">
    <source>
        <dbReference type="Proteomes" id="UP001464378"/>
    </source>
</evidence>
<dbReference type="InterPro" id="IPR025973">
    <property type="entry name" value="Cys_rich_VLP_dom"/>
</dbReference>
<dbReference type="Proteomes" id="UP001464378">
    <property type="component" value="Unassembled WGS sequence"/>
</dbReference>
<dbReference type="EMBL" id="JBBMFK010000042">
    <property type="protein sequence ID" value="MEQ2445057.1"/>
    <property type="molecule type" value="Genomic_DNA"/>
</dbReference>